<keyword evidence="4" id="KW-1185">Reference proteome</keyword>
<dbReference type="PRINTS" id="PR00040">
    <property type="entry name" value="HTHMERR"/>
</dbReference>
<dbReference type="RefSeq" id="WP_203840715.1">
    <property type="nucleotide sequence ID" value="NZ_BAAATV010000013.1"/>
</dbReference>
<dbReference type="PANTHER" id="PTHR30204">
    <property type="entry name" value="REDOX-CYCLING DRUG-SENSING TRANSCRIPTIONAL ACTIVATOR SOXR"/>
    <property type="match status" value="1"/>
</dbReference>
<gene>
    <name evidence="3" type="ORF">Ahu01nite_067630</name>
</gene>
<dbReference type="PROSITE" id="PS50937">
    <property type="entry name" value="HTH_MERR_2"/>
    <property type="match status" value="1"/>
</dbReference>
<dbReference type="SMART" id="SM00422">
    <property type="entry name" value="HTH_MERR"/>
    <property type="match status" value="1"/>
</dbReference>
<feature type="domain" description="HTH merR-type" evidence="2">
    <location>
        <begin position="1"/>
        <end position="68"/>
    </location>
</feature>
<evidence type="ECO:0000313" key="4">
    <source>
        <dbReference type="Proteomes" id="UP000603200"/>
    </source>
</evidence>
<comment type="caution">
    <text evidence="3">The sequence shown here is derived from an EMBL/GenBank/DDBJ whole genome shotgun (WGS) entry which is preliminary data.</text>
</comment>
<sequence length="117" mass="12927">MKIGELSRATEASPRSLRYYEQLGLISSQRRSNGYREYDEPTIETVATIKSLLGLGFPMALIEKVLPCTGGADAPVSDCSALTAHITQIRDEIDQKARHLLETRDTLTAFLQRSSAN</sequence>
<accession>A0ABQ3ZYI6</accession>
<evidence type="ECO:0000256" key="1">
    <source>
        <dbReference type="ARBA" id="ARBA00023125"/>
    </source>
</evidence>
<dbReference type="InterPro" id="IPR009061">
    <property type="entry name" value="DNA-bd_dom_put_sf"/>
</dbReference>
<reference evidence="3 4" key="1">
    <citation type="submission" date="2021-01" db="EMBL/GenBank/DDBJ databases">
        <title>Whole genome shotgun sequence of Actinoplanes humidus NBRC 14915.</title>
        <authorList>
            <person name="Komaki H."/>
            <person name="Tamura T."/>
        </authorList>
    </citation>
    <scope>NUCLEOTIDE SEQUENCE [LARGE SCALE GENOMIC DNA]</scope>
    <source>
        <strain evidence="3 4">NBRC 14915</strain>
    </source>
</reference>
<dbReference type="Gene3D" id="1.10.1660.10">
    <property type="match status" value="1"/>
</dbReference>
<dbReference type="InterPro" id="IPR000551">
    <property type="entry name" value="MerR-type_HTH_dom"/>
</dbReference>
<dbReference type="Pfam" id="PF13411">
    <property type="entry name" value="MerR_1"/>
    <property type="match status" value="1"/>
</dbReference>
<evidence type="ECO:0000259" key="2">
    <source>
        <dbReference type="PROSITE" id="PS50937"/>
    </source>
</evidence>
<evidence type="ECO:0000313" key="3">
    <source>
        <dbReference type="EMBL" id="GIE23661.1"/>
    </source>
</evidence>
<dbReference type="SUPFAM" id="SSF46955">
    <property type="entry name" value="Putative DNA-binding domain"/>
    <property type="match status" value="1"/>
</dbReference>
<dbReference type="InterPro" id="IPR047057">
    <property type="entry name" value="MerR_fam"/>
</dbReference>
<protein>
    <submittedName>
        <fullName evidence="3">MerR family transcriptional regulator</fullName>
    </submittedName>
</protein>
<dbReference type="Proteomes" id="UP000603200">
    <property type="component" value="Unassembled WGS sequence"/>
</dbReference>
<organism evidence="3 4">
    <name type="scientific">Winogradskya humida</name>
    <dbReference type="NCBI Taxonomy" id="113566"/>
    <lineage>
        <taxon>Bacteria</taxon>
        <taxon>Bacillati</taxon>
        <taxon>Actinomycetota</taxon>
        <taxon>Actinomycetes</taxon>
        <taxon>Micromonosporales</taxon>
        <taxon>Micromonosporaceae</taxon>
        <taxon>Winogradskya</taxon>
    </lineage>
</organism>
<dbReference type="PANTHER" id="PTHR30204:SF97">
    <property type="entry name" value="MERR FAMILY REGULATORY PROTEIN"/>
    <property type="match status" value="1"/>
</dbReference>
<dbReference type="EMBL" id="BOMN01000093">
    <property type="protein sequence ID" value="GIE23661.1"/>
    <property type="molecule type" value="Genomic_DNA"/>
</dbReference>
<keyword evidence="1" id="KW-0238">DNA-binding</keyword>
<name>A0ABQ3ZYI6_9ACTN</name>
<proteinExistence type="predicted"/>